<dbReference type="AlphaFoldDB" id="A0A814Z4X6"/>
<organism evidence="2 6">
    <name type="scientific">Adineta steineri</name>
    <dbReference type="NCBI Taxonomy" id="433720"/>
    <lineage>
        <taxon>Eukaryota</taxon>
        <taxon>Metazoa</taxon>
        <taxon>Spiralia</taxon>
        <taxon>Gnathifera</taxon>
        <taxon>Rotifera</taxon>
        <taxon>Eurotatoria</taxon>
        <taxon>Bdelloidea</taxon>
        <taxon>Adinetida</taxon>
        <taxon>Adinetidae</taxon>
        <taxon>Adineta</taxon>
    </lineage>
</organism>
<dbReference type="Proteomes" id="UP000663844">
    <property type="component" value="Unassembled WGS sequence"/>
</dbReference>
<evidence type="ECO:0000313" key="2">
    <source>
        <dbReference type="EMBL" id="CAF1239101.1"/>
    </source>
</evidence>
<dbReference type="EMBL" id="CAJOBB010001111">
    <property type="protein sequence ID" value="CAF3810486.1"/>
    <property type="molecule type" value="Genomic_DNA"/>
</dbReference>
<evidence type="ECO:0000313" key="4">
    <source>
        <dbReference type="EMBL" id="CAF3734992.1"/>
    </source>
</evidence>
<dbReference type="PANTHER" id="PTHR21468:SF1">
    <property type="entry name" value="COILED-COIL DOMAIN-CONTAINING PROTEIN 83"/>
    <property type="match status" value="1"/>
</dbReference>
<feature type="coiled-coil region" evidence="1">
    <location>
        <begin position="225"/>
        <end position="252"/>
    </location>
</feature>
<evidence type="ECO:0000313" key="6">
    <source>
        <dbReference type="Proteomes" id="UP000663860"/>
    </source>
</evidence>
<accession>A0A814Z4X6</accession>
<proteinExistence type="predicted"/>
<dbReference type="Proteomes" id="UP000663868">
    <property type="component" value="Unassembled WGS sequence"/>
</dbReference>
<dbReference type="EMBL" id="CAJNOG010000658">
    <property type="protein sequence ID" value="CAF1328708.1"/>
    <property type="molecule type" value="Genomic_DNA"/>
</dbReference>
<dbReference type="EMBL" id="CAJNOE010000485">
    <property type="protein sequence ID" value="CAF1239101.1"/>
    <property type="molecule type" value="Genomic_DNA"/>
</dbReference>
<dbReference type="Proteomes" id="UP000663845">
    <property type="component" value="Unassembled WGS sequence"/>
</dbReference>
<evidence type="ECO:0000313" key="5">
    <source>
        <dbReference type="EMBL" id="CAF3810486.1"/>
    </source>
</evidence>
<protein>
    <submittedName>
        <fullName evidence="2">Uncharacterized protein</fullName>
    </submittedName>
</protein>
<gene>
    <name evidence="2" type="ORF">IZO911_LOCUS30690</name>
    <name evidence="3" type="ORF">JYZ213_LOCUS33824</name>
    <name evidence="5" type="ORF">KXQ929_LOCUS17591</name>
    <name evidence="4" type="ORF">OXD698_LOCUS14516</name>
</gene>
<dbReference type="InterPro" id="IPR026702">
    <property type="entry name" value="CCDC83"/>
</dbReference>
<name>A0A814Z4X6_9BILA</name>
<comment type="caution">
    <text evidence="2">The sequence shown here is derived from an EMBL/GenBank/DDBJ whole genome shotgun (WGS) entry which is preliminary data.</text>
</comment>
<reference evidence="2" key="1">
    <citation type="submission" date="2021-02" db="EMBL/GenBank/DDBJ databases">
        <authorList>
            <person name="Nowell W R."/>
        </authorList>
    </citation>
    <scope>NUCLEOTIDE SEQUENCE</scope>
</reference>
<evidence type="ECO:0000313" key="3">
    <source>
        <dbReference type="EMBL" id="CAF1328708.1"/>
    </source>
</evidence>
<evidence type="ECO:0000256" key="1">
    <source>
        <dbReference type="SAM" id="Coils"/>
    </source>
</evidence>
<sequence>MADKKKKKGGGGKKKKKAGENVYEALLEYKITVIDKELEEWRFRVYKIEEENEALLGRDAHLRDECAASMKHLVTNALQFDKENITYPKVDREEVHAAVHEKMNAAAEQEAELRKIHDEMFHVEIEIFKVRSQIKQLTKYRDVTQIEEQRAIQSLEQELAYMIDNYDVLSKYLEESKNDEQTALTQMAQNKINQKTRTATERVALGLDQFTKKMLSENQYMTHEISLQERRASELEEQVRALEQTNVIISEKLAAAHVADTTTFKNTFVTDLFTDDISTDIGNNCILAVDLGQLTIRSDTGDKTFEELLNELDKNTPRLSTIDDNSTLASPSANLHVEGTHMQVRSPPKLDEEEEKYLDFRGHTWIDPPRLKQALRKA</sequence>
<keyword evidence="1" id="KW-0175">Coiled coil</keyword>
<dbReference type="PANTHER" id="PTHR21468">
    <property type="entry name" value="HSD9"/>
    <property type="match status" value="1"/>
</dbReference>
<dbReference type="Proteomes" id="UP000663860">
    <property type="component" value="Unassembled WGS sequence"/>
</dbReference>
<dbReference type="EMBL" id="CAJOAZ010000918">
    <property type="protein sequence ID" value="CAF3734992.1"/>
    <property type="molecule type" value="Genomic_DNA"/>
</dbReference>